<dbReference type="SUPFAM" id="SSF48452">
    <property type="entry name" value="TPR-like"/>
    <property type="match status" value="3"/>
</dbReference>
<feature type="repeat" description="TPR" evidence="5">
    <location>
        <begin position="234"/>
        <end position="267"/>
    </location>
</feature>
<dbReference type="Pfam" id="PF13414">
    <property type="entry name" value="TPR_11"/>
    <property type="match status" value="1"/>
</dbReference>
<protein>
    <submittedName>
        <fullName evidence="9">Sperm-associated antigen 1 isoform X4</fullName>
    </submittedName>
</protein>
<dbReference type="Gene3D" id="1.25.40.10">
    <property type="entry name" value="Tetratricopeptide repeat domain"/>
    <property type="match status" value="3"/>
</dbReference>
<dbReference type="InterPro" id="IPR011990">
    <property type="entry name" value="TPR-like_helical_dom_sf"/>
</dbReference>
<comment type="subcellular location">
    <subcellularLocation>
        <location evidence="1">Cytoplasm</location>
    </subcellularLocation>
</comment>
<dbReference type="PANTHER" id="PTHR45984">
    <property type="entry name" value="RNA (RNA) POLYMERASE II ASSOCIATED PROTEIN HOMOLOG"/>
    <property type="match status" value="1"/>
</dbReference>
<keyword evidence="2" id="KW-0963">Cytoplasm</keyword>
<evidence type="ECO:0000256" key="5">
    <source>
        <dbReference type="PROSITE-ProRule" id="PRU00339"/>
    </source>
</evidence>
<dbReference type="RefSeq" id="XP_065652615.1">
    <property type="nucleotide sequence ID" value="XM_065796543.1"/>
</dbReference>
<evidence type="ECO:0000313" key="8">
    <source>
        <dbReference type="Proteomes" id="UP001652625"/>
    </source>
</evidence>
<feature type="region of interest" description="Disordered" evidence="6">
    <location>
        <begin position="934"/>
        <end position="955"/>
    </location>
</feature>
<dbReference type="Pfam" id="PF13877">
    <property type="entry name" value="RPAP3_C"/>
    <property type="match status" value="1"/>
</dbReference>
<keyword evidence="3" id="KW-0677">Repeat</keyword>
<feature type="repeat" description="TPR" evidence="5">
    <location>
        <begin position="788"/>
        <end position="821"/>
    </location>
</feature>
<feature type="domain" description="RNA-polymerase II-associated protein 3-like C-terminal" evidence="7">
    <location>
        <begin position="962"/>
        <end position="1050"/>
    </location>
</feature>
<dbReference type="InterPro" id="IPR051982">
    <property type="entry name" value="CiliaryAsmbly_MitoImport"/>
</dbReference>
<dbReference type="InterPro" id="IPR025986">
    <property type="entry name" value="RPAP3-like_C"/>
</dbReference>
<evidence type="ECO:0000313" key="9">
    <source>
        <dbReference type="RefSeq" id="XP_065652615.1"/>
    </source>
</evidence>
<name>A0ABM4BTY0_HYDVU</name>
<evidence type="ECO:0000256" key="1">
    <source>
        <dbReference type="ARBA" id="ARBA00004496"/>
    </source>
</evidence>
<keyword evidence="4 5" id="KW-0802">TPR repeat</keyword>
<dbReference type="Proteomes" id="UP001652625">
    <property type="component" value="Chromosome 04"/>
</dbReference>
<dbReference type="PANTHER" id="PTHR45984:SF1">
    <property type="entry name" value="SPAG1 AXONEMAL DYNEIN ASSEMBLY FACTOR"/>
    <property type="match status" value="1"/>
</dbReference>
<dbReference type="GeneID" id="100208281"/>
<sequence>MTSMFGFCKSDPNIPIEHLDYKYIETCQDSNKLRRILEILRSGEEGSYPALEEFTEKKLAKQKPKSSMFESINLEKHFHELSEEEKLNVLKEINEIKVLNPDLVQDTKHLPPIRSNKKIDGKSNNQSSLNESSLKKRVAPRSYDEWASLEKDIDNENNICNEKSSSKVKICSNNLDASKILENEDIRSLKNKSLELQILTAQNEKLKGNEAFRSGDFKEALVYYNRSLEMHNQTAVYNNRAITYIKLERYQDALADCNLVLKAEPTNLKAYLRRGISNEALHRFHEARDDYQRVLDGEPRNKRALELLSKITKKIESQVERKGKRLKVEEINTETEEVNIKAAEIKSKDEEVNVKVEKINSKYDEKNTNVDNINSEFQKFSGGVKVTTPVSPVQFTPVSKINTTIELCNESSNLNGYSFVSQISKEKKISNDPKNQILKDSEQQSISHDAVEREIKSIQNKNTSEDFVEEKHLNNLKAETCHQLKEGVQNNLKDLTVKNEKTFVEIFVENSNNKNCKIIKAESILIENEKNSLEKSSETSLFRSHKKNSQSSEISSFKSHDKTSQSLEISSVQILEKSSEKSFVPNEPIKIELPNQELKYEKEVPIYVVTSKDEANKLFYAGNYVSAAEKYTLAIKCLSEDSTGFEQALATLLCNRAACYLKSGHCDDCITDCTESINLFPTLKAFLRRATAFETLEKYTYAYVDYEIALQYDHKAINTQQALTRIAVLLKMEHGLSWRNVLPASTKMNFNSTLQDKSVSFKTNDAVSNNQLNKESLNTEDLMHTMTFNKLKEQGNQYFKQGKIKEAIDFYSRCIVLNPQEVTCYTNRALCFLKMGDEKLPDAISDCKSALNLEPNNVKALFRRALAYKTSKCYKEALSDFSALLKIEPKNTATKNEIEICKELYRKTLQEIQLNTETKKREFKGKRINIEEVTSAENHSKVKHDKNSAPKTNLSTPPKKMSGFEFLQAWSIKTNKSSDHAELLKQIDIPKLPELLSNKLDGEFLQHFIKAVYDHFTSKESFKVGVQLMKHLSRTSRFVTILLFLNTSDKTMLKSTIELLELRAKNIEDKNLKQEVYNLRTTYKL</sequence>
<keyword evidence="8" id="KW-1185">Reference proteome</keyword>
<evidence type="ECO:0000256" key="4">
    <source>
        <dbReference type="ARBA" id="ARBA00022803"/>
    </source>
</evidence>
<reference evidence="9" key="1">
    <citation type="submission" date="2025-08" db="UniProtKB">
        <authorList>
            <consortium name="RefSeq"/>
        </authorList>
    </citation>
    <scope>IDENTIFICATION</scope>
</reference>
<dbReference type="SMART" id="SM00028">
    <property type="entry name" value="TPR"/>
    <property type="match status" value="9"/>
</dbReference>
<evidence type="ECO:0000256" key="3">
    <source>
        <dbReference type="ARBA" id="ARBA00022737"/>
    </source>
</evidence>
<feature type="repeat" description="TPR" evidence="5">
    <location>
        <begin position="858"/>
        <end position="891"/>
    </location>
</feature>
<feature type="repeat" description="TPR" evidence="5">
    <location>
        <begin position="268"/>
        <end position="301"/>
    </location>
</feature>
<feature type="compositionally biased region" description="Low complexity" evidence="6">
    <location>
        <begin position="122"/>
        <end position="132"/>
    </location>
</feature>
<evidence type="ECO:0000259" key="7">
    <source>
        <dbReference type="Pfam" id="PF13877"/>
    </source>
</evidence>
<proteinExistence type="predicted"/>
<feature type="region of interest" description="Disordered" evidence="6">
    <location>
        <begin position="107"/>
        <end position="136"/>
    </location>
</feature>
<dbReference type="PROSITE" id="PS50005">
    <property type="entry name" value="TPR"/>
    <property type="match status" value="4"/>
</dbReference>
<organism evidence="8 9">
    <name type="scientific">Hydra vulgaris</name>
    <name type="common">Hydra</name>
    <name type="synonym">Hydra attenuata</name>
    <dbReference type="NCBI Taxonomy" id="6087"/>
    <lineage>
        <taxon>Eukaryota</taxon>
        <taxon>Metazoa</taxon>
        <taxon>Cnidaria</taxon>
        <taxon>Hydrozoa</taxon>
        <taxon>Hydroidolina</taxon>
        <taxon>Anthoathecata</taxon>
        <taxon>Aplanulata</taxon>
        <taxon>Hydridae</taxon>
        <taxon>Hydra</taxon>
    </lineage>
</organism>
<evidence type="ECO:0000256" key="6">
    <source>
        <dbReference type="SAM" id="MobiDB-lite"/>
    </source>
</evidence>
<evidence type="ECO:0000256" key="2">
    <source>
        <dbReference type="ARBA" id="ARBA00022490"/>
    </source>
</evidence>
<dbReference type="InterPro" id="IPR019734">
    <property type="entry name" value="TPR_rpt"/>
</dbReference>
<accession>A0ABM4BTY0</accession>
<dbReference type="Pfam" id="PF13432">
    <property type="entry name" value="TPR_16"/>
    <property type="match status" value="1"/>
</dbReference>
<gene>
    <name evidence="9" type="primary">LOC100208281</name>
</gene>